<dbReference type="InterPro" id="IPR011048">
    <property type="entry name" value="Haem_d1_sf"/>
</dbReference>
<reference evidence="1 2" key="1">
    <citation type="submission" date="2017-09" db="EMBL/GenBank/DDBJ databases">
        <title>Large-scale bioinformatics analysis of Bacillus genomes uncovers conserved roles of natural products in bacterial physiology.</title>
        <authorList>
            <consortium name="Agbiome Team Llc"/>
            <person name="Bleich R.M."/>
            <person name="Grubbs K.J."/>
            <person name="Santa Maria K.C."/>
            <person name="Allen S.E."/>
            <person name="Farag S."/>
            <person name="Shank E.A."/>
            <person name="Bowers A."/>
        </authorList>
    </citation>
    <scope>NUCLEOTIDE SEQUENCE [LARGE SCALE GENOMIC DNA]</scope>
    <source>
        <strain evidence="1 2">AFS083741</strain>
    </source>
</reference>
<dbReference type="SUPFAM" id="SSF51004">
    <property type="entry name" value="C-terminal (heme d1) domain of cytochrome cd1-nitrite reductase"/>
    <property type="match status" value="1"/>
</dbReference>
<dbReference type="AlphaFoldDB" id="A0A9X6X5F0"/>
<evidence type="ECO:0008006" key="3">
    <source>
        <dbReference type="Google" id="ProtNLM"/>
    </source>
</evidence>
<protein>
    <recommendedName>
        <fullName evidence="3">40-residue YVTN family beta-propeller</fullName>
    </recommendedName>
</protein>
<dbReference type="Gene3D" id="2.130.10.10">
    <property type="entry name" value="YVTN repeat-like/Quinoprotein amine dehydrogenase"/>
    <property type="match status" value="1"/>
</dbReference>
<sequence>MVLHSKLDHFDKLCCINIHTQRILCRNLLNGIYFQNAVCTPTNTELYVTNSGSNTVSVIDLNSNTEITRITVGPNPTSSTLISTLHQNHHPSLK</sequence>
<name>A0A9X6X5F0_BACCE</name>
<dbReference type="InterPro" id="IPR011964">
    <property type="entry name" value="YVTN_b-propeller_repeat"/>
</dbReference>
<organism evidence="1 2">
    <name type="scientific">Bacillus cereus</name>
    <dbReference type="NCBI Taxonomy" id="1396"/>
    <lineage>
        <taxon>Bacteria</taxon>
        <taxon>Bacillati</taxon>
        <taxon>Bacillota</taxon>
        <taxon>Bacilli</taxon>
        <taxon>Bacillales</taxon>
        <taxon>Bacillaceae</taxon>
        <taxon>Bacillus</taxon>
        <taxon>Bacillus cereus group</taxon>
    </lineage>
</organism>
<dbReference type="Proteomes" id="UP000224413">
    <property type="component" value="Unassembled WGS sequence"/>
</dbReference>
<evidence type="ECO:0000313" key="2">
    <source>
        <dbReference type="Proteomes" id="UP000224413"/>
    </source>
</evidence>
<comment type="caution">
    <text evidence="1">The sequence shown here is derived from an EMBL/GenBank/DDBJ whole genome shotgun (WGS) entry which is preliminary data.</text>
</comment>
<accession>A0A9X6X5F0</accession>
<dbReference type="NCBIfam" id="TIGR02276">
    <property type="entry name" value="beta_rpt_yvtn"/>
    <property type="match status" value="1"/>
</dbReference>
<dbReference type="InterPro" id="IPR015943">
    <property type="entry name" value="WD40/YVTN_repeat-like_dom_sf"/>
</dbReference>
<dbReference type="EMBL" id="NUWJ01000010">
    <property type="protein sequence ID" value="PFK27909.1"/>
    <property type="molecule type" value="Genomic_DNA"/>
</dbReference>
<evidence type="ECO:0000313" key="1">
    <source>
        <dbReference type="EMBL" id="PFK27909.1"/>
    </source>
</evidence>
<gene>
    <name evidence="1" type="ORF">COI98_00920</name>
</gene>
<proteinExistence type="predicted"/>